<accession>A0ABU0TXI1</accession>
<dbReference type="GO" id="GO:0016740">
    <property type="term" value="F:transferase activity"/>
    <property type="evidence" value="ECO:0007669"/>
    <property type="project" value="UniProtKB-KW"/>
</dbReference>
<dbReference type="Pfam" id="PF25816">
    <property type="entry name" value="RamC_N"/>
    <property type="match status" value="1"/>
</dbReference>
<gene>
    <name evidence="2" type="ORF">QE412_002818</name>
</gene>
<evidence type="ECO:0000313" key="3">
    <source>
        <dbReference type="Proteomes" id="UP001226691"/>
    </source>
</evidence>
<dbReference type="Gene3D" id="1.50.10.20">
    <property type="match status" value="1"/>
</dbReference>
<dbReference type="InterPro" id="IPR000719">
    <property type="entry name" value="Prot_kinase_dom"/>
</dbReference>
<dbReference type="EMBL" id="JAUTBF010000001">
    <property type="protein sequence ID" value="MDQ1124245.1"/>
    <property type="molecule type" value="Genomic_DNA"/>
</dbReference>
<dbReference type="Proteomes" id="UP001226691">
    <property type="component" value="Unassembled WGS sequence"/>
</dbReference>
<evidence type="ECO:0000313" key="2">
    <source>
        <dbReference type="EMBL" id="MDQ1124245.1"/>
    </source>
</evidence>
<dbReference type="SUPFAM" id="SSF158745">
    <property type="entry name" value="LanC-like"/>
    <property type="match status" value="1"/>
</dbReference>
<protein>
    <submittedName>
        <fullName evidence="2">tRNA A-37 threonylcarbamoyl transferase component Bud32</fullName>
    </submittedName>
</protein>
<organism evidence="2 3">
    <name type="scientific">Microbacterium trichothecenolyticum</name>
    <name type="common">Aureobacterium trichothecenolyticum</name>
    <dbReference type="NCBI Taxonomy" id="69370"/>
    <lineage>
        <taxon>Bacteria</taxon>
        <taxon>Bacillati</taxon>
        <taxon>Actinomycetota</taxon>
        <taxon>Actinomycetes</taxon>
        <taxon>Micrococcales</taxon>
        <taxon>Microbacteriaceae</taxon>
        <taxon>Microbacterium</taxon>
    </lineage>
</organism>
<feature type="domain" description="Protein kinase" evidence="1">
    <location>
        <begin position="233"/>
        <end position="547"/>
    </location>
</feature>
<reference evidence="2 3" key="1">
    <citation type="submission" date="2023-07" db="EMBL/GenBank/DDBJ databases">
        <title>Functional and genomic diversity of the sorghum phyllosphere microbiome.</title>
        <authorList>
            <person name="Shade A."/>
        </authorList>
    </citation>
    <scope>NUCLEOTIDE SEQUENCE [LARGE SCALE GENOMIC DNA]</scope>
    <source>
        <strain evidence="2 3">SORGH_AS_1207</strain>
    </source>
</reference>
<evidence type="ECO:0000259" key="1">
    <source>
        <dbReference type="PROSITE" id="PS50011"/>
    </source>
</evidence>
<dbReference type="Gene3D" id="1.10.510.10">
    <property type="entry name" value="Transferase(Phosphotransferase) domain 1"/>
    <property type="match status" value="1"/>
</dbReference>
<sequence length="687" mass="72404">MFIVESEDTTKGVPVQADDLAHVFEGRCFFEAGDHLLAEAPLIELEQLRHAGWRVHRDAWWTRCAPADSRLPPSGWKVHVSPDIAHLTAEIERAIEVVSAHRIAFKVRSSAAVERRSRSKFASRTQVGKTVVAYPRSADELVALCAELDGALRHPGGPTIVGDLRIGSGPIHVRHGAFEPTWIARDGVIVPGVLDDDGVAPDDRTAAGAPPAALSRLLAETGRAAAPAISLPLERVTVLHRTAGGGVYAGLWRGVPAVVKEGRRDAGLDAGGTTAAERLRHEARVLTRLSGSGAGPELVELVETPDGTLLVMEQLPGTTLHRSFAARHPPAFADEHTIDAAGIDYRRWSARIRARVGDRLAAAHARGVAHGDVSPQNVLVDGDEAYLIDYESAALDGVQVAQGIVTPGFGSLEATPATDLAAADALETLFVNPLLPALSVHRPWSEGTRTDMYEAGLADLAPGFRSRAGRELVPQEELETALRLGIHRVATPEAPGRMFPGGVRSFRHPAAPLSVAHGAAGVISALRARGDIAEPAWIDALEEHARRAPAIPGAGEGLHGVLRVLAEAGRVDAARELADRLPAAPTFEDASWSTGDAGRAACLFSLYRVGRDAWVLDRAIAHVDAVVAAPPRPQTGLARGLAGIALALAACAGTIADTGAGDPGPLTAVARRLLAEEPRRSTTPPCC</sequence>
<dbReference type="InterPro" id="IPR057929">
    <property type="entry name" value="RamC_N"/>
</dbReference>
<dbReference type="PROSITE" id="PS50011">
    <property type="entry name" value="PROTEIN_KINASE_DOM"/>
    <property type="match status" value="1"/>
</dbReference>
<keyword evidence="3" id="KW-1185">Reference proteome</keyword>
<comment type="caution">
    <text evidence="2">The sequence shown here is derived from an EMBL/GenBank/DDBJ whole genome shotgun (WGS) entry which is preliminary data.</text>
</comment>
<name>A0ABU0TXI1_MICTR</name>
<keyword evidence="2" id="KW-0808">Transferase</keyword>
<dbReference type="InterPro" id="IPR011009">
    <property type="entry name" value="Kinase-like_dom_sf"/>
</dbReference>
<proteinExistence type="predicted"/>
<dbReference type="SUPFAM" id="SSF56112">
    <property type="entry name" value="Protein kinase-like (PK-like)"/>
    <property type="match status" value="1"/>
</dbReference>